<dbReference type="AlphaFoldDB" id="A0A7L5BS02"/>
<dbReference type="RefSeq" id="WP_164057009.1">
    <property type="nucleotide sequence ID" value="NZ_CP048639.1"/>
</dbReference>
<feature type="transmembrane region" description="Helical" evidence="1">
    <location>
        <begin position="35"/>
        <end position="56"/>
    </location>
</feature>
<geneLocation type="plasmid" evidence="2 3">
    <name>p7</name>
</geneLocation>
<reference evidence="2 3" key="1">
    <citation type="submission" date="2020-02" db="EMBL/GenBank/DDBJ databases">
        <title>Plant-Promoting Endophytic Bacterium Rhizobium oryzihabitans sp. nov., Isolated from the Root of Rice.</title>
        <authorList>
            <person name="zhao J."/>
            <person name="Zhang G."/>
        </authorList>
    </citation>
    <scope>NUCLEOTIDE SEQUENCE [LARGE SCALE GENOMIC DNA]</scope>
    <source>
        <strain evidence="2 3">M15</strain>
        <plasmid evidence="2 3">p7</plasmid>
    </source>
</reference>
<dbReference type="KEGG" id="roy:G3A56_27775"/>
<keyword evidence="1" id="KW-1133">Transmembrane helix</keyword>
<protein>
    <recommendedName>
        <fullName evidence="4">Type IV secretion system protein</fullName>
    </recommendedName>
</protein>
<dbReference type="Pfam" id="PF11393">
    <property type="entry name" value="T4BSS_DotI_IcmL"/>
    <property type="match status" value="1"/>
</dbReference>
<keyword evidence="2" id="KW-0614">Plasmid</keyword>
<keyword evidence="1" id="KW-0812">Transmembrane</keyword>
<keyword evidence="3" id="KW-1185">Reference proteome</keyword>
<keyword evidence="1" id="KW-0472">Membrane</keyword>
<dbReference type="Proteomes" id="UP000464865">
    <property type="component" value="Plasmid p7"/>
</dbReference>
<dbReference type="CDD" id="cd16385">
    <property type="entry name" value="IcmL"/>
    <property type="match status" value="1"/>
</dbReference>
<sequence>MPGADFAGEYGAVKSKEAILEDNAAMAAILRNMRVFTLLLAVAVVLIYVHLAQILYARFVKFPATAFLGTTDAQSVCAPIGLDEPMVADATARDFAVNAIRMIQTYDWTSWRDQINSSTSLYMTLEGRNNYRLSVSEWGIIKDVVAKYQNATATQRGPAVISRQGPTRQPDGTSRYEWEIVVPMTLIYRNSQDRRSENRDFYATIVRTHKSPLNPKGIAIGRLVSTQPVEEGGRP</sequence>
<dbReference type="EMBL" id="CP048639">
    <property type="protein sequence ID" value="QIB41595.1"/>
    <property type="molecule type" value="Genomic_DNA"/>
</dbReference>
<proteinExistence type="predicted"/>
<gene>
    <name evidence="2" type="ORF">G3A56_27775</name>
</gene>
<evidence type="ECO:0000313" key="2">
    <source>
        <dbReference type="EMBL" id="QIB41595.1"/>
    </source>
</evidence>
<evidence type="ECO:0008006" key="4">
    <source>
        <dbReference type="Google" id="ProtNLM"/>
    </source>
</evidence>
<dbReference type="InterPro" id="IPR021055">
    <property type="entry name" value="T4BSS_IcmL/DotI"/>
</dbReference>
<organism evidence="2 3">
    <name type="scientific">Rhizobium oryzihabitans</name>
    <dbReference type="NCBI Taxonomy" id="2267833"/>
    <lineage>
        <taxon>Bacteria</taxon>
        <taxon>Pseudomonadati</taxon>
        <taxon>Pseudomonadota</taxon>
        <taxon>Alphaproteobacteria</taxon>
        <taxon>Hyphomicrobiales</taxon>
        <taxon>Rhizobiaceae</taxon>
        <taxon>Rhizobium/Agrobacterium group</taxon>
        <taxon>Rhizobium</taxon>
    </lineage>
</organism>
<name>A0A7L5BS02_9HYPH</name>
<accession>A0A7L5BS02</accession>
<evidence type="ECO:0000256" key="1">
    <source>
        <dbReference type="SAM" id="Phobius"/>
    </source>
</evidence>
<evidence type="ECO:0000313" key="3">
    <source>
        <dbReference type="Proteomes" id="UP000464865"/>
    </source>
</evidence>